<keyword evidence="3" id="KW-1185">Reference proteome</keyword>
<evidence type="ECO:0000313" key="2">
    <source>
        <dbReference type="EMBL" id="CAK0876612.1"/>
    </source>
</evidence>
<evidence type="ECO:0000256" key="1">
    <source>
        <dbReference type="SAM" id="MobiDB-lite"/>
    </source>
</evidence>
<feature type="region of interest" description="Disordered" evidence="1">
    <location>
        <begin position="87"/>
        <end position="280"/>
    </location>
</feature>
<dbReference type="EMBL" id="CAUYUJ010017647">
    <property type="protein sequence ID" value="CAK0876612.1"/>
    <property type="molecule type" value="Genomic_DNA"/>
</dbReference>
<name>A0ABN9VT82_9DINO</name>
<gene>
    <name evidence="2" type="ORF">PCOR1329_LOCUS60918</name>
</gene>
<feature type="compositionally biased region" description="Low complexity" evidence="1">
    <location>
        <begin position="88"/>
        <end position="280"/>
    </location>
</feature>
<protein>
    <submittedName>
        <fullName evidence="2">Uncharacterized protein</fullName>
    </submittedName>
</protein>
<comment type="caution">
    <text evidence="2">The sequence shown here is derived from an EMBL/GenBank/DDBJ whole genome shotgun (WGS) entry which is preliminary data.</text>
</comment>
<reference evidence="2" key="1">
    <citation type="submission" date="2023-10" db="EMBL/GenBank/DDBJ databases">
        <authorList>
            <person name="Chen Y."/>
            <person name="Shah S."/>
            <person name="Dougan E. K."/>
            <person name="Thang M."/>
            <person name="Chan C."/>
        </authorList>
    </citation>
    <scope>NUCLEOTIDE SEQUENCE [LARGE SCALE GENOMIC DNA]</scope>
</reference>
<organism evidence="2 3">
    <name type="scientific">Prorocentrum cordatum</name>
    <dbReference type="NCBI Taxonomy" id="2364126"/>
    <lineage>
        <taxon>Eukaryota</taxon>
        <taxon>Sar</taxon>
        <taxon>Alveolata</taxon>
        <taxon>Dinophyceae</taxon>
        <taxon>Prorocentrales</taxon>
        <taxon>Prorocentraceae</taxon>
        <taxon>Prorocentrum</taxon>
    </lineage>
</organism>
<accession>A0ABN9VT82</accession>
<feature type="compositionally biased region" description="Low complexity" evidence="1">
    <location>
        <begin position="545"/>
        <end position="560"/>
    </location>
</feature>
<sequence>MQERGYANLAAQALTTDEERPAPQDAGDAERVAAAAAPRSRLSKATAATLAASVLLAVGFAASSGRATQHSTTSRAISFVVEEGESLAAAAPAAATKPASEPAAAAPAAAEPAPVDAAATKPASEPAAAAPAAAEPAPVDAAATKPAPEPAAAEPAPVDAAATKPAPEPAAAEPAPVDAAATKPAPEPAAAEPAPVDAAATKPAPEPAAVEPAPVDAAATKPAPEPAAAAPVDVEPAPADAAASTKPAPEPAAASPVDAEPAPADAAELAAAGEAALDAPPADARPLEAKDFDCEAGYSNWVAGWSADKKVFCCEKEQKGCEAKEDFDCEAGYSNWAAGWSAEKKKACCETVQKGCEDVPATKPADGILPACAADLERHVPTRGDRHHPTGLLLGLATVLSDPARGGGTLGAACSEAARPPCSEPDRRHFRLSGASVEPVLSQLLKQGSSLIVEQRLHESLAAFSEKSGGETRTRFEKVEYEGGGAAAQPNTASQARPACGEGGGWSIGVDAARGAGGEDQCVIGTVPADVLEKLKKPADKDEGAIAAEDGAGADSAKSSDIAKDEVPSKKGKAKALTKKENNGIRFCDDDVEDCPSDWRDGPEGGYLCNKGDQAGACQPWKAGPFDEKSCTDFCAIGAMPATSTTTSTVTTVTTTEKQYEFPALICYSVARYGDEMDILNFQHDHSAGIFSCDETVVFADDPGTMNGDFPLTELPVKTGSGGGWSKDGTAANTEVFLMAWEGIKNDGRWENVDWAIK</sequence>
<dbReference type="Proteomes" id="UP001189429">
    <property type="component" value="Unassembled WGS sequence"/>
</dbReference>
<evidence type="ECO:0000313" key="3">
    <source>
        <dbReference type="Proteomes" id="UP001189429"/>
    </source>
</evidence>
<feature type="region of interest" description="Disordered" evidence="1">
    <location>
        <begin position="1"/>
        <end position="40"/>
    </location>
</feature>
<proteinExistence type="predicted"/>
<feature type="region of interest" description="Disordered" evidence="1">
    <location>
        <begin position="542"/>
        <end position="575"/>
    </location>
</feature>
<feature type="non-terminal residue" evidence="2">
    <location>
        <position position="758"/>
    </location>
</feature>